<evidence type="ECO:0000256" key="1">
    <source>
        <dbReference type="ARBA" id="ARBA00010790"/>
    </source>
</evidence>
<dbReference type="InterPro" id="IPR012132">
    <property type="entry name" value="GMC_OxRdtase"/>
</dbReference>
<dbReference type="Pfam" id="PF00732">
    <property type="entry name" value="GMC_oxred_N"/>
    <property type="match status" value="1"/>
</dbReference>
<dbReference type="EMBL" id="QJNU01000010">
    <property type="protein sequence ID" value="RYP10929.1"/>
    <property type="molecule type" value="Genomic_DNA"/>
</dbReference>
<evidence type="ECO:0000313" key="5">
    <source>
        <dbReference type="EMBL" id="RYP10929.1"/>
    </source>
</evidence>
<dbReference type="InterPro" id="IPR036188">
    <property type="entry name" value="FAD/NAD-bd_sf"/>
</dbReference>
<dbReference type="Gene3D" id="3.30.560.10">
    <property type="entry name" value="Glucose Oxidase, domain 3"/>
    <property type="match status" value="1"/>
</dbReference>
<evidence type="ECO:0000256" key="2">
    <source>
        <dbReference type="PIRSR" id="PIRSR000137-2"/>
    </source>
</evidence>
<dbReference type="GO" id="GO:0050660">
    <property type="term" value="F:flavin adenine dinucleotide binding"/>
    <property type="evidence" value="ECO:0007669"/>
    <property type="project" value="InterPro"/>
</dbReference>
<dbReference type="PROSITE" id="PS00624">
    <property type="entry name" value="GMC_OXRED_2"/>
    <property type="match status" value="1"/>
</dbReference>
<gene>
    <name evidence="5" type="ORF">DL764_000365</name>
</gene>
<dbReference type="GO" id="GO:0016614">
    <property type="term" value="F:oxidoreductase activity, acting on CH-OH group of donors"/>
    <property type="evidence" value="ECO:0007669"/>
    <property type="project" value="InterPro"/>
</dbReference>
<proteinExistence type="inferred from homology"/>
<organism evidence="5 6">
    <name type="scientific">Monosporascus ibericus</name>
    <dbReference type="NCBI Taxonomy" id="155417"/>
    <lineage>
        <taxon>Eukaryota</taxon>
        <taxon>Fungi</taxon>
        <taxon>Dikarya</taxon>
        <taxon>Ascomycota</taxon>
        <taxon>Pezizomycotina</taxon>
        <taxon>Sordariomycetes</taxon>
        <taxon>Xylariomycetidae</taxon>
        <taxon>Xylariales</taxon>
        <taxon>Xylariales incertae sedis</taxon>
        <taxon>Monosporascus</taxon>
    </lineage>
</organism>
<dbReference type="Gene3D" id="3.50.50.60">
    <property type="entry name" value="FAD/NAD(P)-binding domain"/>
    <property type="match status" value="1"/>
</dbReference>
<dbReference type="OrthoDB" id="269227at2759"/>
<reference evidence="5 6" key="1">
    <citation type="submission" date="2018-06" db="EMBL/GenBank/DDBJ databases">
        <title>Complete Genomes of Monosporascus.</title>
        <authorList>
            <person name="Robinson A.J."/>
            <person name="Natvig D.O."/>
        </authorList>
    </citation>
    <scope>NUCLEOTIDE SEQUENCE [LARGE SCALE GENOMIC DNA]</scope>
    <source>
        <strain evidence="5 6">CBS 110550</strain>
    </source>
</reference>
<dbReference type="PANTHER" id="PTHR11552:SF111">
    <property type="entry name" value="GLUCOSE-METHANOL-CHOLINE OXIDOREDUCTASE N-TERMINAL DOMAIN-CONTAINING PROTEIN"/>
    <property type="match status" value="1"/>
</dbReference>
<keyword evidence="2" id="KW-0285">Flavoprotein</keyword>
<dbReference type="STRING" id="155417.A0A4V1XCU1"/>
<evidence type="ECO:0000313" key="6">
    <source>
        <dbReference type="Proteomes" id="UP000293360"/>
    </source>
</evidence>
<evidence type="ECO:0000256" key="3">
    <source>
        <dbReference type="SAM" id="SignalP"/>
    </source>
</evidence>
<feature type="signal peptide" evidence="3">
    <location>
        <begin position="1"/>
        <end position="23"/>
    </location>
</feature>
<comment type="caution">
    <text evidence="5">The sequence shown here is derived from an EMBL/GenBank/DDBJ whole genome shotgun (WGS) entry which is preliminary data.</text>
</comment>
<dbReference type="PANTHER" id="PTHR11552">
    <property type="entry name" value="GLUCOSE-METHANOL-CHOLINE GMC OXIDOREDUCTASE"/>
    <property type="match status" value="1"/>
</dbReference>
<dbReference type="Proteomes" id="UP000293360">
    <property type="component" value="Unassembled WGS sequence"/>
</dbReference>
<keyword evidence="2" id="KW-0274">FAD</keyword>
<dbReference type="Pfam" id="PF05199">
    <property type="entry name" value="GMC_oxred_C"/>
    <property type="match status" value="1"/>
</dbReference>
<keyword evidence="6" id="KW-1185">Reference proteome</keyword>
<comment type="cofactor">
    <cofactor evidence="2">
        <name>FAD</name>
        <dbReference type="ChEBI" id="CHEBI:57692"/>
    </cofactor>
</comment>
<dbReference type="SUPFAM" id="SSF51905">
    <property type="entry name" value="FAD/NAD(P)-binding domain"/>
    <property type="match status" value="1"/>
</dbReference>
<dbReference type="AlphaFoldDB" id="A0A4V1XCU1"/>
<accession>A0A4V1XCU1</accession>
<feature type="domain" description="Glucose-methanol-choline oxidoreductase N-terminal" evidence="4">
    <location>
        <begin position="294"/>
        <end position="308"/>
    </location>
</feature>
<dbReference type="InterPro" id="IPR000172">
    <property type="entry name" value="GMC_OxRdtase_N"/>
</dbReference>
<protein>
    <recommendedName>
        <fullName evidence="4">Glucose-methanol-choline oxidoreductase N-terminal domain-containing protein</fullName>
    </recommendedName>
</protein>
<keyword evidence="3" id="KW-0732">Signal</keyword>
<evidence type="ECO:0000259" key="4">
    <source>
        <dbReference type="PROSITE" id="PS00624"/>
    </source>
</evidence>
<feature type="binding site" evidence="2">
    <location>
        <position position="258"/>
    </location>
    <ligand>
        <name>FAD</name>
        <dbReference type="ChEBI" id="CHEBI:57692"/>
    </ligand>
</feature>
<dbReference type="InterPro" id="IPR007867">
    <property type="entry name" value="GMC_OxRtase_C"/>
</dbReference>
<dbReference type="SUPFAM" id="SSF54373">
    <property type="entry name" value="FAD-linked reductases, C-terminal domain"/>
    <property type="match status" value="1"/>
</dbReference>
<sequence length="581" mass="62133">MATTRLLRGLPLVAALASSLAAAAPLTADGTDDVADYVIVGGGPAGFVVAEYLTRNPDVSVTLLDAGPDLDSDPNISVPGRFAFNDKGIWMFFVEPDPQLGGRTPDLGQGGALGGGSTINNMIYCRGAASVFDEWAEISGNYGLAWESLLEDFRATTSWQDEAEITYEQPVNASVFGDGPLAVSRQRQQFALDQRLADTMQARLNVDVVDMASGDGIGVSQGLNTIRAKDRTRSYAYSAFGHIANTRSNFHLHANAWVSTIGFAGTTADSVTYNDTTTNTMHTIRAKEIIVAAGAVKSPHLLMLSGIGPADRLEELGIPVVKDVPEVGQNLVDHHNSLVSFAAAPEELTLWQYQYDATVREEADAEYARNGDGLLGTQWGDVFATVRLPDEAFEGVDGSFFQNLPADRPHVAYQYINVGVIPDVANVSSITAWVGLVQPEATGNITLASANYQDAPTIFANYFGSPADRAAILYGYKELRSLLNCDSLKPILTKELFPSANVTSDDDIWAAIQETARSWHHPVGTVSLGTVLDANWRVKGIDGLRVVGSPAMPYVSTCPIQSTVYALSHRAAIDIATADGV</sequence>
<dbReference type="PIRSF" id="PIRSF000137">
    <property type="entry name" value="Alcohol_oxidase"/>
    <property type="match status" value="1"/>
</dbReference>
<feature type="chain" id="PRO_5020230948" description="Glucose-methanol-choline oxidoreductase N-terminal domain-containing protein" evidence="3">
    <location>
        <begin position="24"/>
        <end position="581"/>
    </location>
</feature>
<name>A0A4V1XCU1_9PEZI</name>
<comment type="similarity">
    <text evidence="1">Belongs to the GMC oxidoreductase family.</text>
</comment>